<dbReference type="Pfam" id="PF07690">
    <property type="entry name" value="MFS_1"/>
    <property type="match status" value="1"/>
</dbReference>
<keyword evidence="2" id="KW-1133">Transmembrane helix</keyword>
<evidence type="ECO:0000313" key="4">
    <source>
        <dbReference type="Proteomes" id="UP000054874"/>
    </source>
</evidence>
<dbReference type="GO" id="GO:0022857">
    <property type="term" value="F:transmembrane transporter activity"/>
    <property type="evidence" value="ECO:0007669"/>
    <property type="project" value="InterPro"/>
</dbReference>
<protein>
    <recommendedName>
        <fullName evidence="5">Major facilitator superfamily (MFS) profile domain-containing protein</fullName>
    </recommendedName>
</protein>
<gene>
    <name evidence="3" type="ORF">ASU35_01090</name>
</gene>
<proteinExistence type="predicted"/>
<feature type="transmembrane region" description="Helical" evidence="2">
    <location>
        <begin position="174"/>
        <end position="191"/>
    </location>
</feature>
<feature type="transmembrane region" description="Helical" evidence="2">
    <location>
        <begin position="197"/>
        <end position="213"/>
    </location>
</feature>
<feature type="transmembrane region" description="Helical" evidence="2">
    <location>
        <begin position="265"/>
        <end position="285"/>
    </location>
</feature>
<dbReference type="SUPFAM" id="SSF103473">
    <property type="entry name" value="MFS general substrate transporter"/>
    <property type="match status" value="1"/>
</dbReference>
<reference evidence="3 4" key="1">
    <citation type="submission" date="2015-11" db="EMBL/GenBank/DDBJ databases">
        <title>Butyribacter intestini gen. nov., sp. nov., a butyric acid-producing bacterium of the family Lachnospiraceae isolated from the human faeces.</title>
        <authorList>
            <person name="Zou Y."/>
            <person name="Xue W."/>
            <person name="Luo G."/>
            <person name="Lv M."/>
        </authorList>
    </citation>
    <scope>NUCLEOTIDE SEQUENCE [LARGE SCALE GENOMIC DNA]</scope>
    <source>
        <strain evidence="3 4">ACET-33324</strain>
    </source>
</reference>
<accession>A0A0V8QGD3</accession>
<dbReference type="InterPro" id="IPR036259">
    <property type="entry name" value="MFS_trans_sf"/>
</dbReference>
<evidence type="ECO:0008006" key="5">
    <source>
        <dbReference type="Google" id="ProtNLM"/>
    </source>
</evidence>
<dbReference type="PANTHER" id="PTHR23530">
    <property type="entry name" value="TRANSPORT PROTEIN-RELATED"/>
    <property type="match status" value="1"/>
</dbReference>
<dbReference type="STRING" id="290052.ASU35_01090"/>
<keyword evidence="4" id="KW-1185">Reference proteome</keyword>
<comment type="caution">
    <text evidence="3">The sequence shown here is derived from an EMBL/GenBank/DDBJ whole genome shotgun (WGS) entry which is preliminary data.</text>
</comment>
<feature type="transmembrane region" description="Helical" evidence="2">
    <location>
        <begin position="145"/>
        <end position="167"/>
    </location>
</feature>
<keyword evidence="2" id="KW-0812">Transmembrane</keyword>
<feature type="transmembrane region" description="Helical" evidence="2">
    <location>
        <begin position="63"/>
        <end position="81"/>
    </location>
</feature>
<feature type="transmembrane region" description="Helical" evidence="2">
    <location>
        <begin position="6"/>
        <end position="26"/>
    </location>
</feature>
<keyword evidence="2" id="KW-0472">Membrane</keyword>
<dbReference type="GO" id="GO:0005886">
    <property type="term" value="C:plasma membrane"/>
    <property type="evidence" value="ECO:0007669"/>
    <property type="project" value="UniProtKB-SubCell"/>
</dbReference>
<sequence length="293" mass="32619">MALGLALISGAPSAWLIDQMIAYGVYEKRDQIFPRIQASVRFFSIIALISSYIFIGIAERLPIIIAGCTAIIAGITALIIGEDNYGEINGNNIFNIMHIYLKDFVKEKKLVVLALRNIICYTSFIAFVLYWQIYATEIIEIKNKYLAVFLIAFMILLMMGNFSVSILTKRINSFMTSILGIVISILGFGLLLTFQSLTIFIVAAGLVEFGFGVEQASTSTWVCDYIKSETRATYSSIFSTIQAVGGFLITNFLGLLTEATAVNTAWIVAIVAMISDILILVVFYYKYRNKRTL</sequence>
<dbReference type="EMBL" id="LNAM01000112">
    <property type="protein sequence ID" value="KSV59618.1"/>
    <property type="molecule type" value="Genomic_DNA"/>
</dbReference>
<dbReference type="Proteomes" id="UP000054874">
    <property type="component" value="Unassembled WGS sequence"/>
</dbReference>
<dbReference type="Gene3D" id="1.20.1250.20">
    <property type="entry name" value="MFS general substrate transporter like domains"/>
    <property type="match status" value="1"/>
</dbReference>
<comment type="subcellular location">
    <subcellularLocation>
        <location evidence="1">Cell membrane</location>
        <topology evidence="1">Multi-pass membrane protein</topology>
    </subcellularLocation>
</comment>
<name>A0A0V8QGD3_9FIRM</name>
<feature type="transmembrane region" description="Helical" evidence="2">
    <location>
        <begin position="38"/>
        <end position="57"/>
    </location>
</feature>
<dbReference type="AlphaFoldDB" id="A0A0V8QGD3"/>
<dbReference type="PANTHER" id="PTHR23530:SF1">
    <property type="entry name" value="PERMEASE, MAJOR FACILITATOR SUPERFAMILY-RELATED"/>
    <property type="match status" value="1"/>
</dbReference>
<feature type="transmembrane region" description="Helical" evidence="2">
    <location>
        <begin position="110"/>
        <end position="133"/>
    </location>
</feature>
<dbReference type="InterPro" id="IPR053160">
    <property type="entry name" value="MFS_DHA3_Transporter"/>
</dbReference>
<evidence type="ECO:0000313" key="3">
    <source>
        <dbReference type="EMBL" id="KSV59618.1"/>
    </source>
</evidence>
<dbReference type="InterPro" id="IPR011701">
    <property type="entry name" value="MFS"/>
</dbReference>
<evidence type="ECO:0000256" key="2">
    <source>
        <dbReference type="SAM" id="Phobius"/>
    </source>
</evidence>
<organism evidence="3 4">
    <name type="scientific">Acetivibrio ethanolgignens</name>
    <dbReference type="NCBI Taxonomy" id="290052"/>
    <lineage>
        <taxon>Bacteria</taxon>
        <taxon>Bacillati</taxon>
        <taxon>Bacillota</taxon>
        <taxon>Clostridia</taxon>
        <taxon>Eubacteriales</taxon>
        <taxon>Oscillospiraceae</taxon>
        <taxon>Acetivibrio</taxon>
    </lineage>
</organism>
<evidence type="ECO:0000256" key="1">
    <source>
        <dbReference type="ARBA" id="ARBA00004651"/>
    </source>
</evidence>
<feature type="transmembrane region" description="Helical" evidence="2">
    <location>
        <begin position="234"/>
        <end position="253"/>
    </location>
</feature>